<evidence type="ECO:0000313" key="5">
    <source>
        <dbReference type="Proteomes" id="UP000321726"/>
    </source>
</evidence>
<dbReference type="Proteomes" id="UP000321726">
    <property type="component" value="Unassembled WGS sequence"/>
</dbReference>
<evidence type="ECO:0000259" key="1">
    <source>
        <dbReference type="Pfam" id="PF03976"/>
    </source>
</evidence>
<reference evidence="3 4" key="1">
    <citation type="submission" date="2016-11" db="EMBL/GenBank/DDBJ databases">
        <authorList>
            <person name="Jaros S."/>
            <person name="Januszkiewicz K."/>
            <person name="Wedrychowicz H."/>
        </authorList>
    </citation>
    <scope>NUCLEOTIDE SEQUENCE [LARGE SCALE GENOMIC DNA]</scope>
    <source>
        <strain evidence="3 4">DSM 4740</strain>
    </source>
</reference>
<organism evidence="3 4">
    <name type="scientific">Halomonas cupida</name>
    <dbReference type="NCBI Taxonomy" id="44933"/>
    <lineage>
        <taxon>Bacteria</taxon>
        <taxon>Pseudomonadati</taxon>
        <taxon>Pseudomonadota</taxon>
        <taxon>Gammaproteobacteria</taxon>
        <taxon>Oceanospirillales</taxon>
        <taxon>Halomonadaceae</taxon>
        <taxon>Halomonas</taxon>
    </lineage>
</organism>
<proteinExistence type="predicted"/>
<dbReference type="OrthoDB" id="9775224at2"/>
<dbReference type="InterPro" id="IPR027417">
    <property type="entry name" value="P-loop_NTPase"/>
</dbReference>
<dbReference type="Proteomes" id="UP000184123">
    <property type="component" value="Unassembled WGS sequence"/>
</dbReference>
<protein>
    <submittedName>
        <fullName evidence="3">Polyphosphate:AMP phosphotransferase</fullName>
    </submittedName>
</protein>
<reference evidence="2 5" key="2">
    <citation type="submission" date="2019-07" db="EMBL/GenBank/DDBJ databases">
        <title>Whole genome shotgun sequence of Halomonas cupida NBRC 102219.</title>
        <authorList>
            <person name="Hosoyama A."/>
            <person name="Uohara A."/>
            <person name="Ohji S."/>
            <person name="Ichikawa N."/>
        </authorList>
    </citation>
    <scope>NUCLEOTIDE SEQUENCE [LARGE SCALE GENOMIC DNA]</scope>
    <source>
        <strain evidence="2 5">NBRC 102219</strain>
    </source>
</reference>
<sequence length="479" mass="54544">MASDKQDELRFQLLSAQLELARSEDRAVVVLVAGHAGTGKGHLINRLNHWLENRLTEVQALVPSEDDRRHPYWWRYWTRLPPRGRIGIFVHGWVGDALFAGAARRLGEGALADRLQEIVTFESDLRAAGITLVKLWLDIDVEVQGQHLAALEADPETRWQVTEEKWQRHSQHEAIQQLGQQLRKTTATDESPWLCLDASPGSDLLTPVVEHMIAAMEGAGRLTETTARPVIEHSVLKAVPQLSDLAEHTGAIGKVEYREQLASAQAQLAELARRAVWRGIPLVVVFEGHDAAGKGGSIHRLTSALDARTYRVHSIAAPSEQELRYAWQWRFWQRLPIDGSVAVFDRSWYGRVLVERVESLIDEPEWRLGYHQIVDFENQLLSHGTVLVKLFLAINSDEQLKRFKARAVTPHKQHKLTDEDWRNRARWDDYQQAIDEMLAATHRSEAPWTLVDANDKRRARLAVLHEVTARLADRLQVDQ</sequence>
<evidence type="ECO:0000313" key="2">
    <source>
        <dbReference type="EMBL" id="GEN23335.1"/>
    </source>
</evidence>
<dbReference type="InterPro" id="IPR022488">
    <property type="entry name" value="PPK2-related"/>
</dbReference>
<dbReference type="SUPFAM" id="SSF52540">
    <property type="entry name" value="P-loop containing nucleoside triphosphate hydrolases"/>
    <property type="match status" value="2"/>
</dbReference>
<keyword evidence="3" id="KW-0808">Transferase</keyword>
<evidence type="ECO:0000313" key="4">
    <source>
        <dbReference type="Proteomes" id="UP000184123"/>
    </source>
</evidence>
<name>A0A1M7EZ81_9GAMM</name>
<feature type="domain" description="Polyphosphate kinase-2-related" evidence="1">
    <location>
        <begin position="254"/>
        <end position="473"/>
    </location>
</feature>
<accession>A0A1M7EZ81</accession>
<dbReference type="AlphaFoldDB" id="A0A1M7EZ81"/>
<dbReference type="Gene3D" id="3.40.50.300">
    <property type="entry name" value="P-loop containing nucleotide triphosphate hydrolases"/>
    <property type="match status" value="2"/>
</dbReference>
<dbReference type="RefSeq" id="WP_073434913.1">
    <property type="nucleotide sequence ID" value="NZ_BJXU01000039.1"/>
</dbReference>
<gene>
    <name evidence="2" type="ORF">HCU01_12840</name>
    <name evidence="3" type="ORF">SAMN05660971_01866</name>
</gene>
<dbReference type="EMBL" id="BJXU01000039">
    <property type="protein sequence ID" value="GEN23335.1"/>
    <property type="molecule type" value="Genomic_DNA"/>
</dbReference>
<keyword evidence="5" id="KW-1185">Reference proteome</keyword>
<dbReference type="PANTHER" id="PTHR34383">
    <property type="entry name" value="POLYPHOSPHATE:AMP PHOSPHOTRANSFERASE-RELATED"/>
    <property type="match status" value="1"/>
</dbReference>
<evidence type="ECO:0000313" key="3">
    <source>
        <dbReference type="EMBL" id="SHL97174.1"/>
    </source>
</evidence>
<feature type="domain" description="Polyphosphate kinase-2-related" evidence="1">
    <location>
        <begin position="8"/>
        <end position="216"/>
    </location>
</feature>
<dbReference type="PANTHER" id="PTHR34383:SF3">
    <property type="entry name" value="POLYPHOSPHATE:AMP PHOSPHOTRANSFERASE"/>
    <property type="match status" value="1"/>
</dbReference>
<dbReference type="Pfam" id="PF03976">
    <property type="entry name" value="PPK2"/>
    <property type="match status" value="2"/>
</dbReference>
<dbReference type="STRING" id="44933.SAMN05660971_01866"/>
<dbReference type="GO" id="GO:0016740">
    <property type="term" value="F:transferase activity"/>
    <property type="evidence" value="ECO:0007669"/>
    <property type="project" value="UniProtKB-KW"/>
</dbReference>
<dbReference type="EMBL" id="FRCA01000004">
    <property type="protein sequence ID" value="SHL97174.1"/>
    <property type="molecule type" value="Genomic_DNA"/>
</dbReference>